<keyword evidence="2 5" id="KW-0808">Transferase</keyword>
<feature type="active site" evidence="3">
    <location>
        <position position="241"/>
    </location>
</feature>
<dbReference type="AlphaFoldDB" id="A0A0S3TVU3"/>
<evidence type="ECO:0000256" key="2">
    <source>
        <dbReference type="ARBA" id="ARBA00022679"/>
    </source>
</evidence>
<dbReference type="Gene3D" id="3.75.10.10">
    <property type="entry name" value="L-arginine/glycine Amidinotransferase, Chain A"/>
    <property type="match status" value="1"/>
</dbReference>
<comment type="similarity">
    <text evidence="1">Belongs to the amidinotransferase family.</text>
</comment>
<name>A0A0S3TVU3_9ACTN</name>
<sequence>MGTDTTKNATGTGTTAHPADTDPPRKLNTFDEWSPLKEVVVGSAENYASHDRELSFELFFHDNITRSEWYYPRVSAPRHDPEAPAPAGDGAGTARTPIKQRYIDELCEDLEGLVAALESLSVTVHRPTTLDPATTGIRTPAWTAGVVPPLNVRDNTLVLGDEIIETPPMIRSRYFETQFLKPVFAEYFRRGARWTVMPRPWMTDASFDLSYVRDSTAGGPTEPIGDPRPSPYDTGFEMMFDGAQCLRLGRDVIANVSTANHALACDWLERHLEGRFRLHRVHRLSDSHIDSMVLALRPGTLLVRSEKVADFLPEPLRKWDLIVPPEPEANNFPDYDDEDLILASRFIDLNVLSAGPGTVLVNSACPELMRTLERHRFDVVPVRHRHRRLFGGGFHCFTLDTVREGSAAEDYLS</sequence>
<feature type="active site" evidence="3">
    <location>
        <position position="288"/>
    </location>
</feature>
<evidence type="ECO:0000256" key="3">
    <source>
        <dbReference type="PIRSR" id="PIRSR633195-1"/>
    </source>
</evidence>
<reference evidence="5" key="1">
    <citation type="journal article" date="2015" name="Biosci. Biotechnol. Biochem.">
        <title>Identification and analysis of the resorcinomycin biosynthetic gene cluster.</title>
        <authorList>
            <person name="Ooya K."/>
            <person name="Ogasawara Y."/>
            <person name="Noike M."/>
            <person name="Dairi T."/>
        </authorList>
    </citation>
    <scope>NUCLEOTIDE SEQUENCE</scope>
    <source>
        <strain evidence="5">DO-248</strain>
    </source>
</reference>
<gene>
    <name evidence="5" type="primary">res6</name>
</gene>
<accession>A0A0S3TVU3</accession>
<dbReference type="EMBL" id="LC035135">
    <property type="protein sequence ID" value="BAU09322.1"/>
    <property type="molecule type" value="Genomic_DNA"/>
</dbReference>
<dbReference type="InterPro" id="IPR033195">
    <property type="entry name" value="AmidinoTrfase"/>
</dbReference>
<dbReference type="PANTHER" id="PTHR10488">
    <property type="entry name" value="GLYCINE AMIDINOTRANSFERASE, MITOCHONDRIAL"/>
    <property type="match status" value="1"/>
</dbReference>
<evidence type="ECO:0000256" key="4">
    <source>
        <dbReference type="SAM" id="MobiDB-lite"/>
    </source>
</evidence>
<dbReference type="PANTHER" id="PTHR10488:SF1">
    <property type="entry name" value="GLYCINE AMIDINOTRANSFERASE, MITOCHONDRIAL"/>
    <property type="match status" value="1"/>
</dbReference>
<evidence type="ECO:0000256" key="1">
    <source>
        <dbReference type="ARBA" id="ARBA00006943"/>
    </source>
</evidence>
<proteinExistence type="inferred from homology"/>
<feature type="active site" description="Amidino-cysteine intermediate" evidence="3">
    <location>
        <position position="396"/>
    </location>
</feature>
<organism evidence="5">
    <name type="scientific">Streptomyces roseoverticillatus</name>
    <dbReference type="NCBI Taxonomy" id="66429"/>
    <lineage>
        <taxon>Bacteria</taxon>
        <taxon>Bacillati</taxon>
        <taxon>Actinomycetota</taxon>
        <taxon>Actinomycetes</taxon>
        <taxon>Kitasatosporales</taxon>
        <taxon>Streptomycetaceae</taxon>
        <taxon>Streptomyces</taxon>
    </lineage>
</organism>
<feature type="compositionally biased region" description="Basic and acidic residues" evidence="4">
    <location>
        <begin position="19"/>
        <end position="29"/>
    </location>
</feature>
<feature type="region of interest" description="Disordered" evidence="4">
    <location>
        <begin position="1"/>
        <end position="29"/>
    </location>
</feature>
<feature type="compositionally biased region" description="Low complexity" evidence="4">
    <location>
        <begin position="1"/>
        <end position="15"/>
    </location>
</feature>
<dbReference type="SUPFAM" id="SSF55909">
    <property type="entry name" value="Pentein"/>
    <property type="match status" value="1"/>
</dbReference>
<evidence type="ECO:0000313" key="5">
    <source>
        <dbReference type="EMBL" id="BAU09322.1"/>
    </source>
</evidence>
<protein>
    <submittedName>
        <fullName evidence="5">Amidinotransferase</fullName>
    </submittedName>
</protein>
<dbReference type="GO" id="GO:0015067">
    <property type="term" value="F:amidinotransferase activity"/>
    <property type="evidence" value="ECO:0007669"/>
    <property type="project" value="InterPro"/>
</dbReference>